<dbReference type="CDD" id="cd00093">
    <property type="entry name" value="HTH_XRE"/>
    <property type="match status" value="1"/>
</dbReference>
<name>A0ABU7KA40_9ACTN</name>
<dbReference type="InterPro" id="IPR010982">
    <property type="entry name" value="Lambda_DNA-bd_dom_sf"/>
</dbReference>
<gene>
    <name evidence="2" type="ORF">Q8791_18015</name>
</gene>
<accession>A0ABU7KA40</accession>
<reference evidence="2 3" key="1">
    <citation type="submission" date="2023-08" db="EMBL/GenBank/DDBJ databases">
        <authorList>
            <person name="Girao M."/>
            <person name="Carvalho M.F."/>
        </authorList>
    </citation>
    <scope>NUCLEOTIDE SEQUENCE [LARGE SCALE GENOMIC DNA]</scope>
    <source>
        <strain evidence="2 3">CT-R113</strain>
    </source>
</reference>
<dbReference type="SMART" id="SM00530">
    <property type="entry name" value="HTH_XRE"/>
    <property type="match status" value="1"/>
</dbReference>
<dbReference type="InterPro" id="IPR001387">
    <property type="entry name" value="Cro/C1-type_HTH"/>
</dbReference>
<protein>
    <submittedName>
        <fullName evidence="2">Helix-turn-helix transcriptional regulator</fullName>
    </submittedName>
</protein>
<dbReference type="RefSeq" id="WP_330092888.1">
    <property type="nucleotide sequence ID" value="NZ_JAUZMY010000017.1"/>
</dbReference>
<dbReference type="EMBL" id="JAUZMY010000017">
    <property type="protein sequence ID" value="MEE2039113.1"/>
    <property type="molecule type" value="Genomic_DNA"/>
</dbReference>
<sequence length="392" mass="42561">MTDFSQRVREALRDEGLSVRGAARATNYDHGYLVRVLGGKQAPSPKLAAALDDLLGAGGKLAELASVPEPRMPVSSLALPTLAPDRELYERLTAVVETPRRVDAHAVEWLERCLAEHRRAEDTLGSGPVVGVVRAQLATVTELGREARTDVRDRLVSLAAQYGQFMAWLCNDQGDKASALAWYDRAHGWAMEAADANMAATTLSMKAHIAWSVGDGPGCVRLGEAARWHNGRTTPGIAGMAAQMQARGHALLVEPDAARRSLDEAETLIRGASERPEDEPDWMYFYGDTWFLAQRGMVELDLRNGEGAVDMLTRALDGLPEHYRRDRAWYRACLAKAHTVAGDLDAAVGVATDTAGDALAVNAYAVDELRDIAATVTRRAPRTGRDLVDALR</sequence>
<dbReference type="Proteomes" id="UP001356095">
    <property type="component" value="Unassembled WGS sequence"/>
</dbReference>
<dbReference type="Pfam" id="PF13560">
    <property type="entry name" value="HTH_31"/>
    <property type="match status" value="1"/>
</dbReference>
<evidence type="ECO:0000259" key="1">
    <source>
        <dbReference type="SMART" id="SM00530"/>
    </source>
</evidence>
<evidence type="ECO:0000313" key="3">
    <source>
        <dbReference type="Proteomes" id="UP001356095"/>
    </source>
</evidence>
<evidence type="ECO:0000313" key="2">
    <source>
        <dbReference type="EMBL" id="MEE2039113.1"/>
    </source>
</evidence>
<comment type="caution">
    <text evidence="2">The sequence shown here is derived from an EMBL/GenBank/DDBJ whole genome shotgun (WGS) entry which is preliminary data.</text>
</comment>
<keyword evidence="3" id="KW-1185">Reference proteome</keyword>
<feature type="domain" description="HTH cro/C1-type" evidence="1">
    <location>
        <begin position="7"/>
        <end position="62"/>
    </location>
</feature>
<dbReference type="SUPFAM" id="SSF47413">
    <property type="entry name" value="lambda repressor-like DNA-binding domains"/>
    <property type="match status" value="1"/>
</dbReference>
<proteinExistence type="predicted"/>
<organism evidence="2 3">
    <name type="scientific">Nocardiopsis codii</name>
    <dbReference type="NCBI Taxonomy" id="3065942"/>
    <lineage>
        <taxon>Bacteria</taxon>
        <taxon>Bacillati</taxon>
        <taxon>Actinomycetota</taxon>
        <taxon>Actinomycetes</taxon>
        <taxon>Streptosporangiales</taxon>
        <taxon>Nocardiopsidaceae</taxon>
        <taxon>Nocardiopsis</taxon>
    </lineage>
</organism>